<dbReference type="PROSITE" id="PS00941">
    <property type="entry name" value="CARBOXYLESTERASE_B_2"/>
    <property type="match status" value="1"/>
</dbReference>
<dbReference type="PROSITE" id="PS00122">
    <property type="entry name" value="CARBOXYLESTERASE_B_1"/>
    <property type="match status" value="1"/>
</dbReference>
<dbReference type="SUPFAM" id="SSF53474">
    <property type="entry name" value="alpha/beta-Hydrolases"/>
    <property type="match status" value="1"/>
</dbReference>
<keyword evidence="5 9" id="KW-0378">Hydrolase</keyword>
<keyword evidence="3" id="KW-0719">Serine esterase</keyword>
<comment type="similarity">
    <text evidence="2 9">Belongs to the type-B carboxylesterase/lipase family.</text>
</comment>
<evidence type="ECO:0000259" key="11">
    <source>
        <dbReference type="Pfam" id="PF08674"/>
    </source>
</evidence>
<evidence type="ECO:0000313" key="13">
    <source>
        <dbReference type="Proteomes" id="UP001233172"/>
    </source>
</evidence>
<evidence type="ECO:0000256" key="2">
    <source>
        <dbReference type="ARBA" id="ARBA00005964"/>
    </source>
</evidence>
<comment type="subcellular location">
    <subcellularLocation>
        <location evidence="1">Secreted</location>
    </subcellularLocation>
</comment>
<dbReference type="InterPro" id="IPR000997">
    <property type="entry name" value="Cholinesterase"/>
</dbReference>
<feature type="active site" description="Charge relay system" evidence="8">
    <location>
        <position position="354"/>
    </location>
</feature>
<dbReference type="InterPro" id="IPR019826">
    <property type="entry name" value="Carboxylesterase_B_AS"/>
</dbReference>
<keyword evidence="6" id="KW-1015">Disulfide bond</keyword>
<feature type="active site" description="Acyl-ester intermediate" evidence="8">
    <location>
        <position position="228"/>
    </location>
</feature>
<evidence type="ECO:0000256" key="7">
    <source>
        <dbReference type="ARBA" id="ARBA00023180"/>
    </source>
</evidence>
<feature type="domain" description="Acetylcholinesterase tetramerisation" evidence="11">
    <location>
        <begin position="576"/>
        <end position="604"/>
    </location>
</feature>
<dbReference type="PANTHER" id="PTHR43918:SF12">
    <property type="entry name" value="ACETYLCHOLINESTERASE 1"/>
    <property type="match status" value="1"/>
</dbReference>
<accession>A0AAD8C505</accession>
<dbReference type="PRINTS" id="PR00878">
    <property type="entry name" value="CHOLNESTRASE"/>
</dbReference>
<dbReference type="EMBL" id="JASAOG010000010">
    <property type="protein sequence ID" value="KAK0066582.1"/>
    <property type="molecule type" value="Genomic_DNA"/>
</dbReference>
<keyword evidence="7" id="KW-0325">Glycoprotein</keyword>
<dbReference type="GO" id="GO:0003990">
    <property type="term" value="F:acetylcholinesterase activity"/>
    <property type="evidence" value="ECO:0007669"/>
    <property type="project" value="TreeGrafter"/>
</dbReference>
<gene>
    <name evidence="12" type="ORF">Bpfe_004014</name>
</gene>
<dbReference type="GO" id="GO:0005886">
    <property type="term" value="C:plasma membrane"/>
    <property type="evidence" value="ECO:0007669"/>
    <property type="project" value="TreeGrafter"/>
</dbReference>
<keyword evidence="13" id="KW-1185">Reference proteome</keyword>
<keyword evidence="4" id="KW-0964">Secreted</keyword>
<dbReference type="InterPro" id="IPR014788">
    <property type="entry name" value="AChE_tetra"/>
</dbReference>
<organism evidence="12 13">
    <name type="scientific">Biomphalaria pfeifferi</name>
    <name type="common">Bloodfluke planorb</name>
    <name type="synonym">Freshwater snail</name>
    <dbReference type="NCBI Taxonomy" id="112525"/>
    <lineage>
        <taxon>Eukaryota</taxon>
        <taxon>Metazoa</taxon>
        <taxon>Spiralia</taxon>
        <taxon>Lophotrochozoa</taxon>
        <taxon>Mollusca</taxon>
        <taxon>Gastropoda</taxon>
        <taxon>Heterobranchia</taxon>
        <taxon>Euthyneura</taxon>
        <taxon>Panpulmonata</taxon>
        <taxon>Hygrophila</taxon>
        <taxon>Lymnaeoidea</taxon>
        <taxon>Planorbidae</taxon>
        <taxon>Biomphalaria</taxon>
    </lineage>
</organism>
<dbReference type="InterPro" id="IPR029058">
    <property type="entry name" value="AB_hydrolase_fold"/>
</dbReference>
<evidence type="ECO:0000256" key="5">
    <source>
        <dbReference type="ARBA" id="ARBA00022801"/>
    </source>
</evidence>
<dbReference type="InterPro" id="IPR002018">
    <property type="entry name" value="CarbesteraseB"/>
</dbReference>
<dbReference type="GO" id="GO:0005615">
    <property type="term" value="C:extracellular space"/>
    <property type="evidence" value="ECO:0007669"/>
    <property type="project" value="TreeGrafter"/>
</dbReference>
<evidence type="ECO:0000256" key="1">
    <source>
        <dbReference type="ARBA" id="ARBA00004613"/>
    </source>
</evidence>
<comment type="caution">
    <text evidence="12">The sequence shown here is derived from an EMBL/GenBank/DDBJ whole genome shotgun (WGS) entry which is preliminary data.</text>
</comment>
<dbReference type="GO" id="GO:0006581">
    <property type="term" value="P:acetylcholine catabolic process"/>
    <property type="evidence" value="ECO:0007669"/>
    <property type="project" value="TreeGrafter"/>
</dbReference>
<dbReference type="EC" id="3.1.1.-" evidence="9"/>
<evidence type="ECO:0000256" key="4">
    <source>
        <dbReference type="ARBA" id="ARBA00022525"/>
    </source>
</evidence>
<protein>
    <recommendedName>
        <fullName evidence="9">Carboxylic ester hydrolase</fullName>
        <ecNumber evidence="9">3.1.1.-</ecNumber>
    </recommendedName>
</protein>
<dbReference type="Proteomes" id="UP001233172">
    <property type="component" value="Unassembled WGS sequence"/>
</dbReference>
<evidence type="ECO:0000256" key="3">
    <source>
        <dbReference type="ARBA" id="ARBA00022487"/>
    </source>
</evidence>
<reference evidence="12" key="2">
    <citation type="submission" date="2023-04" db="EMBL/GenBank/DDBJ databases">
        <authorList>
            <person name="Bu L."/>
            <person name="Lu L."/>
            <person name="Laidemitt M.R."/>
            <person name="Zhang S.M."/>
            <person name="Mutuku M."/>
            <person name="Mkoji G."/>
            <person name="Steinauer M."/>
            <person name="Loker E.S."/>
        </authorList>
    </citation>
    <scope>NUCLEOTIDE SEQUENCE</scope>
    <source>
        <strain evidence="12">KasaAsao</strain>
        <tissue evidence="12">Whole Snail</tissue>
    </source>
</reference>
<sequence>MMVKENYLRGYFALFQVALLVWSNIIRVRCNGPIINTDKGQVQGLTKYLDGKKYDVFFGIPYAKPPLGSLRYRLPVPPDRFEGVLNATTLPNSCIQAFDNFFPGFIGSNIWNTNTPKSEDCLYLNVWVPRTTPPYHDKAVIVWIYGGSFNSGTSTIDIYQADRLAVDQDVIVVSIQYRIGSIGFLALNTVEAPGNAGLYDQNMAVQWVTNNIHNFGGSNSKITLMGESAGAVSIGLLLLSPLTRDKFQRVILQSGSPQAKWGALPKSDMVTRSLALAEIVGCYKEDDHDYVVECFRSKNASDFPELDFRVTRGIIQFSFVPIIDGVLVPHDPQQLLDSGTFPRIPILLGSNENEATYFFSYERAEFYIDSKLAINVDKYRTIMQSFFLFYPRHPHRSNQIVKDAILHYYRNWLKPEDEWELLRSIDRAASDYYFVCAVNYLARSYARNDAPVYYYWFNHRWSANPWPAWMGVLHADEIWFVFGHPFNSSLSFTEEERQLSKDMMRYWGNFAKTGSPNEPGTMHWPLFKDGEQAYLNFTISSTPGSYYVGHAPRVQQCAFWDYYLPTLQAQTRNITDAETEWKLQFNEWKTKYIVDWKTQFDNFLQNYQRRMGSCSGGKP</sequence>
<dbReference type="Gene3D" id="3.40.50.1820">
    <property type="entry name" value="alpha/beta hydrolase"/>
    <property type="match status" value="1"/>
</dbReference>
<evidence type="ECO:0000256" key="8">
    <source>
        <dbReference type="PIRSR" id="PIRSR600997-1"/>
    </source>
</evidence>
<dbReference type="InterPro" id="IPR019819">
    <property type="entry name" value="Carboxylesterase_B_CS"/>
</dbReference>
<feature type="domain" description="Carboxylesterase type B" evidence="10">
    <location>
        <begin position="33"/>
        <end position="560"/>
    </location>
</feature>
<evidence type="ECO:0000256" key="6">
    <source>
        <dbReference type="ARBA" id="ARBA00023157"/>
    </source>
</evidence>
<dbReference type="FunFam" id="3.40.50.1820:FF:000029">
    <property type="entry name" value="Acetylcholinesterase"/>
    <property type="match status" value="1"/>
</dbReference>
<name>A0AAD8C505_BIOPF</name>
<evidence type="ECO:0000259" key="10">
    <source>
        <dbReference type="Pfam" id="PF00135"/>
    </source>
</evidence>
<dbReference type="InterPro" id="IPR050654">
    <property type="entry name" value="AChE-related_enzymes"/>
</dbReference>
<dbReference type="GO" id="GO:0019695">
    <property type="term" value="P:choline metabolic process"/>
    <property type="evidence" value="ECO:0007669"/>
    <property type="project" value="TreeGrafter"/>
</dbReference>
<evidence type="ECO:0000256" key="9">
    <source>
        <dbReference type="RuleBase" id="RU361235"/>
    </source>
</evidence>
<feature type="active site" description="Charge relay system" evidence="8">
    <location>
        <position position="474"/>
    </location>
</feature>
<proteinExistence type="inferred from homology"/>
<dbReference type="AlphaFoldDB" id="A0AAD8C505"/>
<dbReference type="PANTHER" id="PTHR43918">
    <property type="entry name" value="ACETYLCHOLINESTERASE"/>
    <property type="match status" value="1"/>
</dbReference>
<reference evidence="12" key="1">
    <citation type="journal article" date="2023" name="PLoS Negl. Trop. Dis.">
        <title>A genome sequence for Biomphalaria pfeifferi, the major vector snail for the human-infecting parasite Schistosoma mansoni.</title>
        <authorList>
            <person name="Bu L."/>
            <person name="Lu L."/>
            <person name="Laidemitt M.R."/>
            <person name="Zhang S.M."/>
            <person name="Mutuku M."/>
            <person name="Mkoji G."/>
            <person name="Steinauer M."/>
            <person name="Loker E.S."/>
        </authorList>
    </citation>
    <scope>NUCLEOTIDE SEQUENCE</scope>
    <source>
        <strain evidence="12">KasaAsao</strain>
    </source>
</reference>
<dbReference type="Pfam" id="PF00135">
    <property type="entry name" value="COesterase"/>
    <property type="match status" value="1"/>
</dbReference>
<dbReference type="Pfam" id="PF08674">
    <property type="entry name" value="AChE_tetra"/>
    <property type="match status" value="1"/>
</dbReference>
<evidence type="ECO:0000313" key="12">
    <source>
        <dbReference type="EMBL" id="KAK0066582.1"/>
    </source>
</evidence>